<dbReference type="InterPro" id="IPR023057">
    <property type="entry name" value="GlnE"/>
</dbReference>
<evidence type="ECO:0000256" key="1">
    <source>
        <dbReference type="ARBA" id="ARBA00022679"/>
    </source>
</evidence>
<reference evidence="9" key="1">
    <citation type="submission" date="2018-06" db="EMBL/GenBank/DDBJ databases">
        <authorList>
            <person name="Zhirakovskaya E."/>
        </authorList>
    </citation>
    <scope>NUCLEOTIDE SEQUENCE</scope>
</reference>
<keyword evidence="5" id="KW-0460">Magnesium</keyword>
<evidence type="ECO:0000259" key="8">
    <source>
        <dbReference type="Pfam" id="PF08335"/>
    </source>
</evidence>
<evidence type="ECO:0000256" key="6">
    <source>
        <dbReference type="ARBA" id="ARBA00023268"/>
    </source>
</evidence>
<name>A0A3B0TLG3_9ZZZZ</name>
<keyword evidence="1 9" id="KW-0808">Transferase</keyword>
<evidence type="ECO:0000256" key="3">
    <source>
        <dbReference type="ARBA" id="ARBA00022741"/>
    </source>
</evidence>
<evidence type="ECO:0000256" key="4">
    <source>
        <dbReference type="ARBA" id="ARBA00022840"/>
    </source>
</evidence>
<dbReference type="Gene3D" id="3.30.460.10">
    <property type="entry name" value="Beta Polymerase, domain 2"/>
    <property type="match status" value="2"/>
</dbReference>
<dbReference type="EMBL" id="UOEO01000114">
    <property type="protein sequence ID" value="VAW19515.1"/>
    <property type="molecule type" value="Genomic_DNA"/>
</dbReference>
<dbReference type="InterPro" id="IPR013546">
    <property type="entry name" value="PII_UdlTrfase/GS_AdlTrfase"/>
</dbReference>
<gene>
    <name evidence="9" type="ORF">MNBD_ALPHA12-403</name>
</gene>
<dbReference type="InterPro" id="IPR043519">
    <property type="entry name" value="NT_sf"/>
</dbReference>
<accession>A0A3B0TLG3</accession>
<dbReference type="PANTHER" id="PTHR30621">
    <property type="entry name" value="GLUTAMINE SYNTHETASE ADENYLYLTRANSFERASE"/>
    <property type="match status" value="1"/>
</dbReference>
<dbReference type="Pfam" id="PF03710">
    <property type="entry name" value="GlnE"/>
    <property type="match status" value="2"/>
</dbReference>
<proteinExistence type="predicted"/>
<keyword evidence="4" id="KW-0067">ATP-binding</keyword>
<sequence>MPNFFKPLPDMQSSAIKSNRFAFWLEQLPTRQRAIIAPHAPLLAPLLTTAPYLAALAEKFSDFLVRILQENPDTLMTEILRELAQGAISETDEAILARAMRQTKSKIALLAAIAETSGVWTTAQASKALSDLADASLEAGLDFLMRAAARRKKLVLEQDEVNAANCGLAIFAMGKHGGQELNYSSDIDIVAFFDPRANVLAEPEEASKFYSRLVRQLASLMEERSEYGYVFRTDLRLRPDPGSTPVALSLDAALTYYEGRGQNWERAAWIKARPAAGDIGVAENFLAELTPFIWRKHLDYAAISDIQAMKRQINIAQKIGGQRLAGHNVKLGRGGIREIEFFTQTQQLIAGGREPALRVRPTVLALEKLAANKWISLETAREMERAYWFLRAVENRLQMLNDHQTHTLAETQDELSAIACLMGFKELESFAAAYRGTLDIVTRNYNNLFVGQNDLSANVGSLVFTGADEDPATLETLGKMGFANPSLAAATIRKWHYGGYKATRAAAARAHLTELVPLLLQTICRAGNADKALARFDDFLSRLPAGVQLFALLCAHARLRELLIAFMASAPRLAQEVIRRAHVLDGLIDPARADELLDTKILAEKVDGFIDQARDFEDAIERARIIGSEQMFLIAAGLISGTIDAVRAGRQYSALAEALLERLFVRVRAVFEQRHGKIKGAKVALLAFGKLGSREMSATSDLDVILLYDVPDAGAISNGAKPLEAPHYFARLTQRFIAAVSARTAQGVLYEVDMRLRPSGNAGPLATSLTGFSRYQRDKAWTWEHLALTRARVLCADADFSARINSIIKQVLSAPGDRSKIIADTVEMRARLAEQRPPRHTLDLKLVAGGLIDIEFVAQSAILIFGDQLLDKLGDTRAVLLALFQMGALPSGEELAQIHKTMSTIIQVMSVCLVDPAKRESWSAAFKELLARLANYPDFSRLETDLKRMREVVTKAASQWYESQA</sequence>
<protein>
    <submittedName>
        <fullName evidence="9">Glutamate-ammonia-ligase adenylyltransferase</fullName>
        <ecNumber evidence="9">2.7.7.42</ecNumber>
    </submittedName>
</protein>
<keyword evidence="9" id="KW-0436">Ligase</keyword>
<dbReference type="Gene3D" id="1.20.120.330">
    <property type="entry name" value="Nucleotidyltransferases domain 2"/>
    <property type="match status" value="2"/>
</dbReference>
<dbReference type="Gene3D" id="1.20.120.1510">
    <property type="match status" value="1"/>
</dbReference>
<evidence type="ECO:0000313" key="9">
    <source>
        <dbReference type="EMBL" id="VAW19515.1"/>
    </source>
</evidence>
<dbReference type="SUPFAM" id="SSF81301">
    <property type="entry name" value="Nucleotidyltransferase"/>
    <property type="match status" value="2"/>
</dbReference>
<feature type="domain" description="Glutamate-ammonia ligase adenylyltransferase repeated" evidence="7">
    <location>
        <begin position="43"/>
        <end position="287"/>
    </location>
</feature>
<dbReference type="NCBIfam" id="NF010706">
    <property type="entry name" value="PRK14108.1"/>
    <property type="match status" value="1"/>
</dbReference>
<dbReference type="SUPFAM" id="SSF81593">
    <property type="entry name" value="Nucleotidyltransferase substrate binding subunit/domain"/>
    <property type="match status" value="2"/>
</dbReference>
<dbReference type="CDD" id="cd05401">
    <property type="entry name" value="NT_GlnE_GlnD_like"/>
    <property type="match status" value="2"/>
</dbReference>
<dbReference type="InterPro" id="IPR005190">
    <property type="entry name" value="GlnE_rpt_dom"/>
</dbReference>
<dbReference type="GO" id="GO:0005524">
    <property type="term" value="F:ATP binding"/>
    <property type="evidence" value="ECO:0007669"/>
    <property type="project" value="UniProtKB-KW"/>
</dbReference>
<evidence type="ECO:0000256" key="2">
    <source>
        <dbReference type="ARBA" id="ARBA00022695"/>
    </source>
</evidence>
<organism evidence="9">
    <name type="scientific">hydrothermal vent metagenome</name>
    <dbReference type="NCBI Taxonomy" id="652676"/>
    <lineage>
        <taxon>unclassified sequences</taxon>
        <taxon>metagenomes</taxon>
        <taxon>ecological metagenomes</taxon>
    </lineage>
</organism>
<feature type="domain" description="PII-uridylyltransferase/Glutamine-synthetase adenylyltransferase" evidence="8">
    <location>
        <begin position="318"/>
        <end position="449"/>
    </location>
</feature>
<dbReference type="GO" id="GO:0000820">
    <property type="term" value="P:regulation of glutamine family amino acid metabolic process"/>
    <property type="evidence" value="ECO:0007669"/>
    <property type="project" value="TreeGrafter"/>
</dbReference>
<keyword evidence="3" id="KW-0547">Nucleotide-binding</keyword>
<dbReference type="GO" id="GO:0008882">
    <property type="term" value="F:[glutamate-ammonia-ligase] adenylyltransferase activity"/>
    <property type="evidence" value="ECO:0007669"/>
    <property type="project" value="UniProtKB-EC"/>
</dbReference>
<keyword evidence="2 9" id="KW-0548">Nucleotidyltransferase</keyword>
<dbReference type="AlphaFoldDB" id="A0A3B0TLG3"/>
<keyword evidence="6" id="KW-0511">Multifunctional enzyme</keyword>
<dbReference type="PANTHER" id="PTHR30621:SF0">
    <property type="entry name" value="BIFUNCTIONAL GLUTAMINE SYNTHETASE ADENYLYLTRANSFERASE_ADENYLYL-REMOVING ENZYME"/>
    <property type="match status" value="1"/>
</dbReference>
<dbReference type="EC" id="2.7.7.42" evidence="9"/>
<dbReference type="NCBIfam" id="NF008292">
    <property type="entry name" value="PRK11072.1"/>
    <property type="match status" value="1"/>
</dbReference>
<evidence type="ECO:0000256" key="5">
    <source>
        <dbReference type="ARBA" id="ARBA00022842"/>
    </source>
</evidence>
<dbReference type="Pfam" id="PF08335">
    <property type="entry name" value="GlnD_UR_UTase"/>
    <property type="match status" value="1"/>
</dbReference>
<dbReference type="GO" id="GO:0016874">
    <property type="term" value="F:ligase activity"/>
    <property type="evidence" value="ECO:0007669"/>
    <property type="project" value="UniProtKB-KW"/>
</dbReference>
<feature type="domain" description="Glutamate-ammonia ligase adenylyltransferase repeated" evidence="7">
    <location>
        <begin position="562"/>
        <end position="805"/>
    </location>
</feature>
<evidence type="ECO:0000259" key="7">
    <source>
        <dbReference type="Pfam" id="PF03710"/>
    </source>
</evidence>
<dbReference type="GO" id="GO:0005829">
    <property type="term" value="C:cytosol"/>
    <property type="evidence" value="ECO:0007669"/>
    <property type="project" value="TreeGrafter"/>
</dbReference>